<evidence type="ECO:0000256" key="1">
    <source>
        <dbReference type="SAM" id="Coils"/>
    </source>
</evidence>
<keyword evidence="1" id="KW-0175">Coiled coil</keyword>
<gene>
    <name evidence="2" type="ORF">CFD26_108358</name>
</gene>
<dbReference type="OrthoDB" id="4448936at2759"/>
<dbReference type="EMBL" id="NIDN02000008">
    <property type="protein sequence ID" value="RLM01113.1"/>
    <property type="molecule type" value="Genomic_DNA"/>
</dbReference>
<proteinExistence type="predicted"/>
<reference evidence="2 3" key="1">
    <citation type="submission" date="2018-08" db="EMBL/GenBank/DDBJ databases">
        <title>Draft genome sequences of two Aspergillus turcosus clinical strains isolated from bronchoalveolar lavage fluid: one azole-susceptible and the other azole-resistant.</title>
        <authorList>
            <person name="Parent-Michaud M."/>
            <person name="Dufresne P.J."/>
            <person name="Fournier E."/>
            <person name="Martineau C."/>
            <person name="Moreira S."/>
            <person name="Perkins V."/>
            <person name="De Repentigny L."/>
            <person name="Dufresne S.F."/>
        </authorList>
    </citation>
    <scope>NUCLEOTIDE SEQUENCE [LARGE SCALE GENOMIC DNA]</scope>
    <source>
        <strain evidence="2">HMR AF 1038</strain>
    </source>
</reference>
<sequence length="291" mass="33341">MEMSHSIPDVDECDPYLTVNHNHTLSPKLAGEFPAEGLTPVSDRLARLAFLSENAHLSEEQNIALSCCLDSIESIFDPRPGLTQEIAKCCPKSVYTENAKVVTSNVPRIRHDDTDVGTSSTKMASIKELTSVLGEIIELGGEFNKRRKESLQIYDLCNREIRRMTWTISVLEHDVRELQKELWEETAELEGLQGTVNGLVGWVEAWQEQHDQVTASRSQKSGRRQWTRRKIEKCNEETIGALLDGIRAWTRGWRDVEEAYRIRERERRLRMEGRQRQQRADIQEHGTSGTL</sequence>
<dbReference type="AlphaFoldDB" id="A0A397I1P2"/>
<comment type="caution">
    <text evidence="2">The sequence shown here is derived from an EMBL/GenBank/DDBJ whole genome shotgun (WGS) entry which is preliminary data.</text>
</comment>
<accession>A0A397I1P2</accession>
<name>A0A397I1P2_9EURO</name>
<evidence type="ECO:0000313" key="2">
    <source>
        <dbReference type="EMBL" id="RLM01113.1"/>
    </source>
</evidence>
<organism evidence="2 3">
    <name type="scientific">Aspergillus turcosus</name>
    <dbReference type="NCBI Taxonomy" id="1245748"/>
    <lineage>
        <taxon>Eukaryota</taxon>
        <taxon>Fungi</taxon>
        <taxon>Dikarya</taxon>
        <taxon>Ascomycota</taxon>
        <taxon>Pezizomycotina</taxon>
        <taxon>Eurotiomycetes</taxon>
        <taxon>Eurotiomycetidae</taxon>
        <taxon>Eurotiales</taxon>
        <taxon>Aspergillaceae</taxon>
        <taxon>Aspergillus</taxon>
        <taxon>Aspergillus subgen. Fumigati</taxon>
    </lineage>
</organism>
<feature type="coiled-coil region" evidence="1">
    <location>
        <begin position="161"/>
        <end position="195"/>
    </location>
</feature>
<dbReference type="Proteomes" id="UP000215289">
    <property type="component" value="Unassembled WGS sequence"/>
</dbReference>
<keyword evidence="3" id="KW-1185">Reference proteome</keyword>
<evidence type="ECO:0000313" key="3">
    <source>
        <dbReference type="Proteomes" id="UP000215289"/>
    </source>
</evidence>
<dbReference type="STRING" id="1245748.A0A397I1P2"/>
<protein>
    <submittedName>
        <fullName evidence="2">Uncharacterized protein</fullName>
    </submittedName>
</protein>